<dbReference type="EMBL" id="ASHM01115231">
    <property type="protein sequence ID" value="PNX70674.1"/>
    <property type="molecule type" value="Genomic_DNA"/>
</dbReference>
<evidence type="ECO:0000256" key="2">
    <source>
        <dbReference type="ARBA" id="ARBA00022842"/>
    </source>
</evidence>
<dbReference type="STRING" id="57577.A0A2K3KWP8"/>
<evidence type="ECO:0000313" key="5">
    <source>
        <dbReference type="Proteomes" id="UP000236291"/>
    </source>
</evidence>
<dbReference type="InterPro" id="IPR023214">
    <property type="entry name" value="HAD_sf"/>
</dbReference>
<comment type="caution">
    <text evidence="4">The sequence shown here is derived from an EMBL/GenBank/DDBJ whole genome shotgun (WGS) entry which is preliminary data.</text>
</comment>
<dbReference type="PANTHER" id="PTHR24093:SF369">
    <property type="entry name" value="CALCIUM-TRANSPORTING ATPASE"/>
    <property type="match status" value="1"/>
</dbReference>
<keyword evidence="2" id="KW-0460">Magnesium</keyword>
<name>A0A2K3KWP8_TRIPR</name>
<gene>
    <name evidence="4" type="ORF">L195_g057630</name>
</gene>
<protein>
    <submittedName>
        <fullName evidence="4">Calcium-transporting ATPase plasma membrane-type-like protein</fullName>
    </submittedName>
</protein>
<proteinExistence type="predicted"/>
<reference evidence="4 5" key="2">
    <citation type="journal article" date="2017" name="Front. Plant Sci.">
        <title>Gene Classification and Mining of Molecular Markers Useful in Red Clover (Trifolium pratense) Breeding.</title>
        <authorList>
            <person name="Istvanek J."/>
            <person name="Dluhosova J."/>
            <person name="Dluhos P."/>
            <person name="Patkova L."/>
            <person name="Nedelnik J."/>
            <person name="Repkova J."/>
        </authorList>
    </citation>
    <scope>NUCLEOTIDE SEQUENCE [LARGE SCALE GENOMIC DNA]</scope>
    <source>
        <strain evidence="5">cv. Tatra</strain>
        <tissue evidence="4">Young leaves</tissue>
    </source>
</reference>
<reference evidence="4 5" key="1">
    <citation type="journal article" date="2014" name="Am. J. Bot.">
        <title>Genome assembly and annotation for red clover (Trifolium pratense; Fabaceae).</title>
        <authorList>
            <person name="Istvanek J."/>
            <person name="Jaros M."/>
            <person name="Krenek A."/>
            <person name="Repkova J."/>
        </authorList>
    </citation>
    <scope>NUCLEOTIDE SEQUENCE [LARGE SCALE GENOMIC DNA]</scope>
    <source>
        <strain evidence="5">cv. Tatra</strain>
        <tissue evidence="4">Young leaves</tissue>
    </source>
</reference>
<keyword evidence="3" id="KW-1133">Transmembrane helix</keyword>
<dbReference type="GO" id="GO:0012505">
    <property type="term" value="C:endomembrane system"/>
    <property type="evidence" value="ECO:0007669"/>
    <property type="project" value="UniProtKB-SubCell"/>
</dbReference>
<evidence type="ECO:0000313" key="4">
    <source>
        <dbReference type="EMBL" id="PNX70674.1"/>
    </source>
</evidence>
<dbReference type="GO" id="GO:0005388">
    <property type="term" value="F:P-type calcium transporter activity"/>
    <property type="evidence" value="ECO:0007669"/>
    <property type="project" value="TreeGrafter"/>
</dbReference>
<dbReference type="GO" id="GO:0005886">
    <property type="term" value="C:plasma membrane"/>
    <property type="evidence" value="ECO:0007669"/>
    <property type="project" value="TreeGrafter"/>
</dbReference>
<accession>A0A2K3KWP8</accession>
<feature type="transmembrane region" description="Helical" evidence="3">
    <location>
        <begin position="86"/>
        <end position="106"/>
    </location>
</feature>
<dbReference type="Proteomes" id="UP000236291">
    <property type="component" value="Unassembled WGS sequence"/>
</dbReference>
<dbReference type="PANTHER" id="PTHR24093">
    <property type="entry name" value="CATION TRANSPORTING ATPASE"/>
    <property type="match status" value="1"/>
</dbReference>
<sequence>MSKLQKQLLLNVEYLVHLLMLPREVSLKENTFRALSNSEREEIADSISVMSNDKLLLVEALRRKGHVVAVTRDGMNDALALPKFQLIVNVAALVINVVAAVSSGMFH</sequence>
<dbReference type="AlphaFoldDB" id="A0A2K3KWP8"/>
<organism evidence="4 5">
    <name type="scientific">Trifolium pratense</name>
    <name type="common">Red clover</name>
    <dbReference type="NCBI Taxonomy" id="57577"/>
    <lineage>
        <taxon>Eukaryota</taxon>
        <taxon>Viridiplantae</taxon>
        <taxon>Streptophyta</taxon>
        <taxon>Embryophyta</taxon>
        <taxon>Tracheophyta</taxon>
        <taxon>Spermatophyta</taxon>
        <taxon>Magnoliopsida</taxon>
        <taxon>eudicotyledons</taxon>
        <taxon>Gunneridae</taxon>
        <taxon>Pentapetalae</taxon>
        <taxon>rosids</taxon>
        <taxon>fabids</taxon>
        <taxon>Fabales</taxon>
        <taxon>Fabaceae</taxon>
        <taxon>Papilionoideae</taxon>
        <taxon>50 kb inversion clade</taxon>
        <taxon>NPAAA clade</taxon>
        <taxon>Hologalegina</taxon>
        <taxon>IRL clade</taxon>
        <taxon>Trifolieae</taxon>
        <taxon>Trifolium</taxon>
    </lineage>
</organism>
<comment type="subcellular location">
    <subcellularLocation>
        <location evidence="1">Endomembrane system</location>
        <topology evidence="1">Multi-pass membrane protein</topology>
    </subcellularLocation>
</comment>
<keyword evidence="3" id="KW-0472">Membrane</keyword>
<keyword evidence="3" id="KW-0812">Transmembrane</keyword>
<dbReference type="Gene3D" id="3.40.50.1000">
    <property type="entry name" value="HAD superfamily/HAD-like"/>
    <property type="match status" value="1"/>
</dbReference>
<evidence type="ECO:0000256" key="1">
    <source>
        <dbReference type="ARBA" id="ARBA00004127"/>
    </source>
</evidence>
<evidence type="ECO:0000256" key="3">
    <source>
        <dbReference type="SAM" id="Phobius"/>
    </source>
</evidence>